<dbReference type="InterPro" id="IPR050776">
    <property type="entry name" value="Ank_Repeat/CDKN_Inhibitor"/>
</dbReference>
<dbReference type="InterPro" id="IPR002110">
    <property type="entry name" value="Ankyrin_rpt"/>
</dbReference>
<dbReference type="EMBL" id="JARKIK010000095">
    <property type="protein sequence ID" value="KAK8722587.1"/>
    <property type="molecule type" value="Genomic_DNA"/>
</dbReference>
<keyword evidence="2 3" id="KW-0040">ANK repeat</keyword>
<evidence type="ECO:0000313" key="5">
    <source>
        <dbReference type="Proteomes" id="UP001445076"/>
    </source>
</evidence>
<dbReference type="Pfam" id="PF12796">
    <property type="entry name" value="Ank_2"/>
    <property type="match status" value="1"/>
</dbReference>
<evidence type="ECO:0000256" key="2">
    <source>
        <dbReference type="ARBA" id="ARBA00023043"/>
    </source>
</evidence>
<dbReference type="PROSITE" id="PS50088">
    <property type="entry name" value="ANK_REPEAT"/>
    <property type="match status" value="1"/>
</dbReference>
<dbReference type="SUPFAM" id="SSF48403">
    <property type="entry name" value="Ankyrin repeat"/>
    <property type="match status" value="1"/>
</dbReference>
<sequence>QLEDLLEKMKSPSYKQLVLEFLKVQELLFNKTKPFTQYEETLVLNIGDQTLMVASRKGLQQLIYLLVEIGGLAVDTLVDNISDTTALHEAASHGKSTCVLLLLNLGAQPLKTDRYNQTPSHLSAMFGHDNVYKLLERYHTDNEPSCRAGTSPQDVCSSFLKYLKMYKKNNQSTNIKIEHQNNSREVTMNLLKQNDLNQIVEDVEEVTVDYATGEALEVKDAVMKELQNIIKNIPDKTYKGDLILLGSSADSTRLYCPDEYDVNIVLNNFSRIEFNIIEQTEEEAFASGHKLRVEPKHSYFGGSNFVNKFYERVKDCLKSYTLVNKRLSLAPPGLTRTQVGVALSLAWQGHEYPLLLIGIDLVPVVAVPWLEKISRPFLTPDTSTVIYLSNTEDGSWRCSFAATEMEVLQHLDRLERKVFLAAKSLLSCMKAKPWMPSDIKIKYCWWDSRYWKIPIPAGFCLKNSFLRFLEKKRNNEEEYQGKNLMTLVKCVFQEMCQEMVDPTTGAHSLVPAKVNAYFGGDCEKPKIGEGAPEIVRHMEKKIQ</sequence>
<dbReference type="Gene3D" id="3.30.460.90">
    <property type="match status" value="1"/>
</dbReference>
<reference evidence="4 5" key="1">
    <citation type="journal article" date="2024" name="BMC Genomics">
        <title>Genome assembly of redclaw crayfish (Cherax quadricarinatus) provides insights into its immune adaptation and hypoxia tolerance.</title>
        <authorList>
            <person name="Liu Z."/>
            <person name="Zheng J."/>
            <person name="Li H."/>
            <person name="Fang K."/>
            <person name="Wang S."/>
            <person name="He J."/>
            <person name="Zhou D."/>
            <person name="Weng S."/>
            <person name="Chi M."/>
            <person name="Gu Z."/>
            <person name="He J."/>
            <person name="Li F."/>
            <person name="Wang M."/>
        </authorList>
    </citation>
    <scope>NUCLEOTIDE SEQUENCE [LARGE SCALE GENOMIC DNA]</scope>
    <source>
        <strain evidence="4">ZL_2023a</strain>
    </source>
</reference>
<dbReference type="Gene3D" id="1.25.40.20">
    <property type="entry name" value="Ankyrin repeat-containing domain"/>
    <property type="match status" value="1"/>
</dbReference>
<feature type="repeat" description="ANK" evidence="3">
    <location>
        <begin position="82"/>
        <end position="114"/>
    </location>
</feature>
<organism evidence="4 5">
    <name type="scientific">Cherax quadricarinatus</name>
    <name type="common">Australian red claw crayfish</name>
    <dbReference type="NCBI Taxonomy" id="27406"/>
    <lineage>
        <taxon>Eukaryota</taxon>
        <taxon>Metazoa</taxon>
        <taxon>Ecdysozoa</taxon>
        <taxon>Arthropoda</taxon>
        <taxon>Crustacea</taxon>
        <taxon>Multicrustacea</taxon>
        <taxon>Malacostraca</taxon>
        <taxon>Eumalacostraca</taxon>
        <taxon>Eucarida</taxon>
        <taxon>Decapoda</taxon>
        <taxon>Pleocyemata</taxon>
        <taxon>Astacidea</taxon>
        <taxon>Parastacoidea</taxon>
        <taxon>Parastacidae</taxon>
        <taxon>Cherax</taxon>
    </lineage>
</organism>
<dbReference type="PANTHER" id="PTHR24201">
    <property type="entry name" value="ANK_REP_REGION DOMAIN-CONTAINING PROTEIN"/>
    <property type="match status" value="1"/>
</dbReference>
<feature type="non-terminal residue" evidence="4">
    <location>
        <position position="1"/>
    </location>
</feature>
<name>A0AAW0W1D2_CHEQU</name>
<evidence type="ECO:0000313" key="4">
    <source>
        <dbReference type="EMBL" id="KAK8722587.1"/>
    </source>
</evidence>
<dbReference type="AlphaFoldDB" id="A0AAW0W1D2"/>
<proteinExistence type="predicted"/>
<keyword evidence="5" id="KW-1185">Reference proteome</keyword>
<dbReference type="Proteomes" id="UP001445076">
    <property type="component" value="Unassembled WGS sequence"/>
</dbReference>
<protein>
    <submittedName>
        <fullName evidence="4">Uncharacterized protein</fullName>
    </submittedName>
</protein>
<evidence type="ECO:0000256" key="1">
    <source>
        <dbReference type="ARBA" id="ARBA00022737"/>
    </source>
</evidence>
<accession>A0AAW0W1D2</accession>
<dbReference type="InterPro" id="IPR036770">
    <property type="entry name" value="Ankyrin_rpt-contain_sf"/>
</dbReference>
<evidence type="ECO:0000256" key="3">
    <source>
        <dbReference type="PROSITE-ProRule" id="PRU00023"/>
    </source>
</evidence>
<keyword evidence="1" id="KW-0677">Repeat</keyword>
<comment type="caution">
    <text evidence="4">The sequence shown here is derived from an EMBL/GenBank/DDBJ whole genome shotgun (WGS) entry which is preliminary data.</text>
</comment>
<gene>
    <name evidence="4" type="ORF">OTU49_012291</name>
</gene>